<proteinExistence type="predicted"/>
<evidence type="ECO:0000256" key="1">
    <source>
        <dbReference type="SAM" id="MobiDB-lite"/>
    </source>
</evidence>
<dbReference type="Proteomes" id="UP000599074">
    <property type="component" value="Unassembled WGS sequence"/>
</dbReference>
<keyword evidence="3" id="KW-1185">Reference proteome</keyword>
<dbReference type="EMBL" id="BOON01000027">
    <property type="protein sequence ID" value="GII23232.1"/>
    <property type="molecule type" value="Genomic_DNA"/>
</dbReference>
<evidence type="ECO:0000313" key="2">
    <source>
        <dbReference type="EMBL" id="GII23232.1"/>
    </source>
</evidence>
<gene>
    <name evidence="2" type="ORF">Pme01_28290</name>
</gene>
<feature type="region of interest" description="Disordered" evidence="1">
    <location>
        <begin position="33"/>
        <end position="57"/>
    </location>
</feature>
<dbReference type="AlphaFoldDB" id="A0A8J3TDM1"/>
<protein>
    <submittedName>
        <fullName evidence="2">Uncharacterized protein</fullName>
    </submittedName>
</protein>
<organism evidence="2 3">
    <name type="scientific">Planosporangium mesophilum</name>
    <dbReference type="NCBI Taxonomy" id="689768"/>
    <lineage>
        <taxon>Bacteria</taxon>
        <taxon>Bacillati</taxon>
        <taxon>Actinomycetota</taxon>
        <taxon>Actinomycetes</taxon>
        <taxon>Micromonosporales</taxon>
        <taxon>Micromonosporaceae</taxon>
        <taxon>Planosporangium</taxon>
    </lineage>
</organism>
<evidence type="ECO:0000313" key="3">
    <source>
        <dbReference type="Proteomes" id="UP000599074"/>
    </source>
</evidence>
<sequence length="88" mass="9579">MFSLHVMSNLDDHDLALTDEFARDGEVVLFSSPGLTSTGCTPTPPRRPPTMPRPSSTRCPTIIDSLVDFVSGRLPSTGSRTGWIWCDA</sequence>
<comment type="caution">
    <text evidence="2">The sequence shown here is derived from an EMBL/GenBank/DDBJ whole genome shotgun (WGS) entry which is preliminary data.</text>
</comment>
<reference evidence="2" key="1">
    <citation type="submission" date="2021-01" db="EMBL/GenBank/DDBJ databases">
        <title>Whole genome shotgun sequence of Planosporangium mesophilum NBRC 109066.</title>
        <authorList>
            <person name="Komaki H."/>
            <person name="Tamura T."/>
        </authorList>
    </citation>
    <scope>NUCLEOTIDE SEQUENCE</scope>
    <source>
        <strain evidence="2">NBRC 109066</strain>
    </source>
</reference>
<accession>A0A8J3TDM1</accession>
<feature type="compositionally biased region" description="Pro residues" evidence="1">
    <location>
        <begin position="42"/>
        <end position="52"/>
    </location>
</feature>
<name>A0A8J3TDM1_9ACTN</name>